<evidence type="ECO:0000313" key="3">
    <source>
        <dbReference type="Proteomes" id="UP000320762"/>
    </source>
</evidence>
<accession>A0A550BUS6</accession>
<dbReference type="Proteomes" id="UP000320762">
    <property type="component" value="Unassembled WGS sequence"/>
</dbReference>
<sequence>MWHHLGRKIQVPSFLTTICHSPSLIPSLHPNLPADGTAFAASYSEVPPSMSNIYDDATPRLPRELAVAPSPNEGSQAIRIFHRIPYYGNVMRSDNGGRRALAATLEDHITCCRAPTATPDIRADEQCRRVREFEELDTVVRQYDHRVRKLGHELRLARGEFAPALEENRRGDEHRSNGNKEGAAQQTHQYRNHLTITIPDRPLQRLHADRFMDCTPPA</sequence>
<feature type="compositionally biased region" description="Basic and acidic residues" evidence="1">
    <location>
        <begin position="166"/>
        <end position="178"/>
    </location>
</feature>
<reference evidence="2 3" key="1">
    <citation type="journal article" date="2019" name="New Phytol.">
        <title>Comparative genomics reveals unique wood-decay strategies and fruiting body development in the Schizophyllaceae.</title>
        <authorList>
            <person name="Almasi E."/>
            <person name="Sahu N."/>
            <person name="Krizsan K."/>
            <person name="Balint B."/>
            <person name="Kovacs G.M."/>
            <person name="Kiss B."/>
            <person name="Cseklye J."/>
            <person name="Drula E."/>
            <person name="Henrissat B."/>
            <person name="Nagy I."/>
            <person name="Chovatia M."/>
            <person name="Adam C."/>
            <person name="LaButti K."/>
            <person name="Lipzen A."/>
            <person name="Riley R."/>
            <person name="Grigoriev I.V."/>
            <person name="Nagy L.G."/>
        </authorList>
    </citation>
    <scope>NUCLEOTIDE SEQUENCE [LARGE SCALE GENOMIC DNA]</scope>
    <source>
        <strain evidence="2 3">NL-1724</strain>
    </source>
</reference>
<evidence type="ECO:0000256" key="1">
    <source>
        <dbReference type="SAM" id="MobiDB-lite"/>
    </source>
</evidence>
<name>A0A550BUS6_9AGAR</name>
<comment type="caution">
    <text evidence="2">The sequence shown here is derived from an EMBL/GenBank/DDBJ whole genome shotgun (WGS) entry which is preliminary data.</text>
</comment>
<dbReference type="AlphaFoldDB" id="A0A550BUS6"/>
<proteinExistence type="predicted"/>
<dbReference type="EMBL" id="VDMD01000073">
    <property type="protein sequence ID" value="TRM56302.1"/>
    <property type="molecule type" value="Genomic_DNA"/>
</dbReference>
<keyword evidence="3" id="KW-1185">Reference proteome</keyword>
<evidence type="ECO:0000313" key="2">
    <source>
        <dbReference type="EMBL" id="TRM56302.1"/>
    </source>
</evidence>
<feature type="region of interest" description="Disordered" evidence="1">
    <location>
        <begin position="165"/>
        <end position="189"/>
    </location>
</feature>
<gene>
    <name evidence="2" type="ORF">BD626DRAFT_575825</name>
</gene>
<organism evidence="2 3">
    <name type="scientific">Schizophyllum amplum</name>
    <dbReference type="NCBI Taxonomy" id="97359"/>
    <lineage>
        <taxon>Eukaryota</taxon>
        <taxon>Fungi</taxon>
        <taxon>Dikarya</taxon>
        <taxon>Basidiomycota</taxon>
        <taxon>Agaricomycotina</taxon>
        <taxon>Agaricomycetes</taxon>
        <taxon>Agaricomycetidae</taxon>
        <taxon>Agaricales</taxon>
        <taxon>Schizophyllaceae</taxon>
        <taxon>Schizophyllum</taxon>
    </lineage>
</organism>
<protein>
    <submittedName>
        <fullName evidence="2">Uncharacterized protein</fullName>
    </submittedName>
</protein>